<organism evidence="1 2">
    <name type="scientific">Candidatus Nomurabacteria bacterium GW2011_GWE1_35_16</name>
    <dbReference type="NCBI Taxonomy" id="1618761"/>
    <lineage>
        <taxon>Bacteria</taxon>
        <taxon>Candidatus Nomuraibacteriota</taxon>
    </lineage>
</organism>
<name>A0A0G0BS89_9BACT</name>
<evidence type="ECO:0000313" key="1">
    <source>
        <dbReference type="EMBL" id="KKP66501.1"/>
    </source>
</evidence>
<evidence type="ECO:0008006" key="3">
    <source>
        <dbReference type="Google" id="ProtNLM"/>
    </source>
</evidence>
<proteinExistence type="predicted"/>
<evidence type="ECO:0000313" key="2">
    <source>
        <dbReference type="Proteomes" id="UP000034952"/>
    </source>
</evidence>
<gene>
    <name evidence="1" type="ORF">UR64_C0006G0028</name>
</gene>
<comment type="caution">
    <text evidence="1">The sequence shown here is derived from an EMBL/GenBank/DDBJ whole genome shotgun (WGS) entry which is preliminary data.</text>
</comment>
<dbReference type="EMBL" id="LBPY01000006">
    <property type="protein sequence ID" value="KKP66501.1"/>
    <property type="molecule type" value="Genomic_DNA"/>
</dbReference>
<protein>
    <recommendedName>
        <fullName evidence="3">Cohesin domain-containing protein</fullName>
    </recommendedName>
</protein>
<dbReference type="Proteomes" id="UP000034952">
    <property type="component" value="Unassembled WGS sequence"/>
</dbReference>
<sequence length="171" mass="18890">MIFLKLIIVLTYSMNNHFTKIKQIRYKALAFGVLTVFLLGFTPAYASTFKVSQENLVVKKGDVIKLVVSVDSRNNKNYTFKSSIKFPADLVSVHSWQWNDSWMPIVVAGYDSIDNVNGSIVRTGGYPGGIISQKEFGVITFIAKKDGKGVITLNGGDSFILNADGEDTLIK</sequence>
<reference evidence="1 2" key="1">
    <citation type="journal article" date="2015" name="Nature">
        <title>rRNA introns, odd ribosomes, and small enigmatic genomes across a large radiation of phyla.</title>
        <authorList>
            <person name="Brown C.T."/>
            <person name="Hug L.A."/>
            <person name="Thomas B.C."/>
            <person name="Sharon I."/>
            <person name="Castelle C.J."/>
            <person name="Singh A."/>
            <person name="Wilkins M.J."/>
            <person name="Williams K.H."/>
            <person name="Banfield J.F."/>
        </authorList>
    </citation>
    <scope>NUCLEOTIDE SEQUENCE [LARGE SCALE GENOMIC DNA]</scope>
</reference>
<dbReference type="AlphaFoldDB" id="A0A0G0BS89"/>
<accession>A0A0G0BS89</accession>